<evidence type="ECO:0000313" key="2">
    <source>
        <dbReference type="WBParaSite" id="MhA1_Contig119.frz3.gene8"/>
    </source>
</evidence>
<organism evidence="1 2">
    <name type="scientific">Meloidogyne hapla</name>
    <name type="common">Root-knot nematode worm</name>
    <dbReference type="NCBI Taxonomy" id="6305"/>
    <lineage>
        <taxon>Eukaryota</taxon>
        <taxon>Metazoa</taxon>
        <taxon>Ecdysozoa</taxon>
        <taxon>Nematoda</taxon>
        <taxon>Chromadorea</taxon>
        <taxon>Rhabditida</taxon>
        <taxon>Tylenchina</taxon>
        <taxon>Tylenchomorpha</taxon>
        <taxon>Tylenchoidea</taxon>
        <taxon>Meloidogynidae</taxon>
        <taxon>Meloidogyninae</taxon>
        <taxon>Meloidogyne</taxon>
    </lineage>
</organism>
<proteinExistence type="predicted"/>
<sequence length="211" mass="24674">MILTAKNNKYKVEIEIERKNSSKKYFHQWMVLRINKINIKEDKGVWSCQIFVNDERNGGRVKLEAESRKQITDNTIRPTQTKSREFLRRGRRTHQNDLSEEAWYLKQSEEEGPNNGERTFGFSKSDGNYAIFERSSIGAKPLESSLLPNYYDKIEYIRNIKESSELLGNKENAWRRRSKTAKNGGVQPVQLGLKLSVKIILLIIMLNILFF</sequence>
<name>A0A1I8B0M7_MELHA</name>
<keyword evidence="1" id="KW-1185">Reference proteome</keyword>
<protein>
    <submittedName>
        <fullName evidence="2">Uncharacterized protein</fullName>
    </submittedName>
</protein>
<evidence type="ECO:0000313" key="1">
    <source>
        <dbReference type="Proteomes" id="UP000095281"/>
    </source>
</evidence>
<reference evidence="2" key="1">
    <citation type="submission" date="2016-11" db="UniProtKB">
        <authorList>
            <consortium name="WormBaseParasite"/>
        </authorList>
    </citation>
    <scope>IDENTIFICATION</scope>
</reference>
<dbReference type="AlphaFoldDB" id="A0A1I8B0M7"/>
<accession>A0A1I8B0M7</accession>
<dbReference type="Proteomes" id="UP000095281">
    <property type="component" value="Unplaced"/>
</dbReference>
<dbReference type="WBParaSite" id="MhA1_Contig119.frz3.gene8">
    <property type="protein sequence ID" value="MhA1_Contig119.frz3.gene8"/>
    <property type="gene ID" value="MhA1_Contig119.frz3.gene8"/>
</dbReference>